<dbReference type="Proteomes" id="UP000321367">
    <property type="component" value="Unassembled WGS sequence"/>
</dbReference>
<comment type="caution">
    <text evidence="1">The sequence shown here is derived from an EMBL/GenBank/DDBJ whole genome shotgun (WGS) entry which is preliminary data.</text>
</comment>
<evidence type="ECO:0000313" key="2">
    <source>
        <dbReference type="Proteomes" id="UP000321367"/>
    </source>
</evidence>
<sequence>MSDEELIETLKYSSPKILYIVTWNNLLKKLFCPFQVMVKHQIGELEKGEKIWVENVKVTVKLKTVYIIKGRAYYYDHFEILN</sequence>
<dbReference type="AlphaFoldDB" id="A0A5C6ZXM4"/>
<proteinExistence type="predicted"/>
<protein>
    <submittedName>
        <fullName evidence="1">Uncharacterized protein</fullName>
    </submittedName>
</protein>
<keyword evidence="2" id="KW-1185">Reference proteome</keyword>
<dbReference type="RefSeq" id="WP_146928439.1">
    <property type="nucleotide sequence ID" value="NZ_CBCSHZ010000002.1"/>
</dbReference>
<dbReference type="EMBL" id="VORY01000001">
    <property type="protein sequence ID" value="TXD95675.1"/>
    <property type="molecule type" value="Genomic_DNA"/>
</dbReference>
<accession>A0A5C6ZXM4</accession>
<organism evidence="1 2">
    <name type="scientific">Gillisia hiemivivida</name>
    <dbReference type="NCBI Taxonomy" id="291190"/>
    <lineage>
        <taxon>Bacteria</taxon>
        <taxon>Pseudomonadati</taxon>
        <taxon>Bacteroidota</taxon>
        <taxon>Flavobacteriia</taxon>
        <taxon>Flavobacteriales</taxon>
        <taxon>Flavobacteriaceae</taxon>
        <taxon>Gillisia</taxon>
    </lineage>
</organism>
<reference evidence="1 2" key="1">
    <citation type="submission" date="2019-08" db="EMBL/GenBank/DDBJ databases">
        <title>Genome sequence of Gillisia hiemivivida IC154 (type strain).</title>
        <authorList>
            <person name="Bowman J.P."/>
        </authorList>
    </citation>
    <scope>NUCLEOTIDE SEQUENCE [LARGE SCALE GENOMIC DNA]</scope>
    <source>
        <strain evidence="1 2">IC154</strain>
    </source>
</reference>
<name>A0A5C6ZXM4_9FLAO</name>
<evidence type="ECO:0000313" key="1">
    <source>
        <dbReference type="EMBL" id="TXD95675.1"/>
    </source>
</evidence>
<gene>
    <name evidence="1" type="ORF">ES724_01185</name>
</gene>
<dbReference type="OrthoDB" id="1366221at2"/>